<dbReference type="RefSeq" id="WP_253769048.1">
    <property type="nucleotide sequence ID" value="NZ_JAMTCK010000003.1"/>
</dbReference>
<feature type="region of interest" description="Disordered" evidence="1">
    <location>
        <begin position="111"/>
        <end position="146"/>
    </location>
</feature>
<gene>
    <name evidence="3" type="ORF">LX83_001720</name>
</gene>
<feature type="transmembrane region" description="Helical" evidence="2">
    <location>
        <begin position="43"/>
        <end position="66"/>
    </location>
</feature>
<feature type="compositionally biased region" description="Basic and acidic residues" evidence="1">
    <location>
        <begin position="113"/>
        <end position="127"/>
    </location>
</feature>
<evidence type="ECO:0008006" key="5">
    <source>
        <dbReference type="Google" id="ProtNLM"/>
    </source>
</evidence>
<proteinExistence type="predicted"/>
<evidence type="ECO:0000256" key="1">
    <source>
        <dbReference type="SAM" id="MobiDB-lite"/>
    </source>
</evidence>
<name>A0AAE3GCH6_9PSEU</name>
<accession>A0AAE3GCH6</accession>
<feature type="transmembrane region" description="Helical" evidence="2">
    <location>
        <begin position="72"/>
        <end position="93"/>
    </location>
</feature>
<evidence type="ECO:0000256" key="2">
    <source>
        <dbReference type="SAM" id="Phobius"/>
    </source>
</evidence>
<keyword evidence="2" id="KW-0472">Membrane</keyword>
<dbReference type="EMBL" id="JAMTCK010000003">
    <property type="protein sequence ID" value="MCP2164880.1"/>
    <property type="molecule type" value="Genomic_DNA"/>
</dbReference>
<sequence length="146" mass="16384">MTAPVDKPNLLQRLWYLIGGRLPRRYREWVFADVTKPSWLAWFALRSVLQVLPLSLVVTLGLVLLLDAPLGLAIACGALGLLVGVYYSLSYAVESVEHRITKYGYPNGLAAQTRRDRDAEQDRERQARYNASWRSTGDQPTAPPAD</sequence>
<dbReference type="Proteomes" id="UP001206128">
    <property type="component" value="Unassembled WGS sequence"/>
</dbReference>
<dbReference type="InterPro" id="IPR035197">
    <property type="entry name" value="DUF5313"/>
</dbReference>
<organism evidence="3 4">
    <name type="scientific">Goodfellowiella coeruleoviolacea</name>
    <dbReference type="NCBI Taxonomy" id="334858"/>
    <lineage>
        <taxon>Bacteria</taxon>
        <taxon>Bacillati</taxon>
        <taxon>Actinomycetota</taxon>
        <taxon>Actinomycetes</taxon>
        <taxon>Pseudonocardiales</taxon>
        <taxon>Pseudonocardiaceae</taxon>
        <taxon>Goodfellowiella</taxon>
    </lineage>
</organism>
<keyword evidence="2" id="KW-0812">Transmembrane</keyword>
<comment type="caution">
    <text evidence="3">The sequence shown here is derived from an EMBL/GenBank/DDBJ whole genome shotgun (WGS) entry which is preliminary data.</text>
</comment>
<dbReference type="Pfam" id="PF17240">
    <property type="entry name" value="DUF5313"/>
    <property type="match status" value="1"/>
</dbReference>
<evidence type="ECO:0000313" key="3">
    <source>
        <dbReference type="EMBL" id="MCP2164880.1"/>
    </source>
</evidence>
<keyword evidence="2" id="KW-1133">Transmembrane helix</keyword>
<evidence type="ECO:0000313" key="4">
    <source>
        <dbReference type="Proteomes" id="UP001206128"/>
    </source>
</evidence>
<reference evidence="3" key="1">
    <citation type="submission" date="2022-06" db="EMBL/GenBank/DDBJ databases">
        <title>Genomic Encyclopedia of Archaeal and Bacterial Type Strains, Phase II (KMG-II): from individual species to whole genera.</title>
        <authorList>
            <person name="Goeker M."/>
        </authorList>
    </citation>
    <scope>NUCLEOTIDE SEQUENCE</scope>
    <source>
        <strain evidence="3">DSM 43935</strain>
    </source>
</reference>
<protein>
    <recommendedName>
        <fullName evidence="5">DUF5313 domain-containing protein</fullName>
    </recommendedName>
</protein>
<dbReference type="AlphaFoldDB" id="A0AAE3GCH6"/>
<keyword evidence="4" id="KW-1185">Reference proteome</keyword>